<dbReference type="PANTHER" id="PTHR37301:SF1">
    <property type="entry name" value="DNA-BINDING PROTEIN"/>
    <property type="match status" value="1"/>
</dbReference>
<protein>
    <submittedName>
        <fullName evidence="2">Putative transcriptional regulator</fullName>
    </submittedName>
</protein>
<dbReference type="EMBL" id="QGDQ01000037">
    <property type="protein sequence ID" value="PWJ47466.1"/>
    <property type="molecule type" value="Genomic_DNA"/>
</dbReference>
<organism evidence="2 3">
    <name type="scientific">Quadrisphaera granulorum</name>
    <dbReference type="NCBI Taxonomy" id="317664"/>
    <lineage>
        <taxon>Bacteria</taxon>
        <taxon>Bacillati</taxon>
        <taxon>Actinomycetota</taxon>
        <taxon>Actinomycetes</taxon>
        <taxon>Kineosporiales</taxon>
        <taxon>Kineosporiaceae</taxon>
        <taxon>Quadrisphaera</taxon>
    </lineage>
</organism>
<dbReference type="PROSITE" id="PS50943">
    <property type="entry name" value="HTH_CROC1"/>
    <property type="match status" value="1"/>
</dbReference>
<dbReference type="SMART" id="SM00530">
    <property type="entry name" value="HTH_XRE"/>
    <property type="match status" value="1"/>
</dbReference>
<sequence>MSSDVPDTSGDQDDDGGPGVVVRLDELLAERGMTMTELSRRTGITMANLSVLKNNKARAIRMTTIAALCRALDVDPGQLLTLDRQR</sequence>
<comment type="caution">
    <text evidence="2">The sequence shown here is derived from an EMBL/GenBank/DDBJ whole genome shotgun (WGS) entry which is preliminary data.</text>
</comment>
<dbReference type="PANTHER" id="PTHR37301">
    <property type="entry name" value="DNA-BINDING PROTEIN-RELATED"/>
    <property type="match status" value="1"/>
</dbReference>
<evidence type="ECO:0000313" key="2">
    <source>
        <dbReference type="EMBL" id="PWJ47466.1"/>
    </source>
</evidence>
<dbReference type="AlphaFoldDB" id="A0A315ZPL8"/>
<evidence type="ECO:0000259" key="1">
    <source>
        <dbReference type="PROSITE" id="PS50943"/>
    </source>
</evidence>
<accession>A0A315ZPL8</accession>
<name>A0A315ZPL8_9ACTN</name>
<reference evidence="2 3" key="1">
    <citation type="submission" date="2018-03" db="EMBL/GenBank/DDBJ databases">
        <title>Genomic Encyclopedia of Archaeal and Bacterial Type Strains, Phase II (KMG-II): from individual species to whole genera.</title>
        <authorList>
            <person name="Goeker M."/>
        </authorList>
    </citation>
    <scope>NUCLEOTIDE SEQUENCE [LARGE SCALE GENOMIC DNA]</scope>
    <source>
        <strain evidence="2 3">DSM 44889</strain>
    </source>
</reference>
<dbReference type="GO" id="GO:0003677">
    <property type="term" value="F:DNA binding"/>
    <property type="evidence" value="ECO:0007669"/>
    <property type="project" value="InterPro"/>
</dbReference>
<dbReference type="InterPro" id="IPR010982">
    <property type="entry name" value="Lambda_DNA-bd_dom_sf"/>
</dbReference>
<proteinExistence type="predicted"/>
<dbReference type="Gene3D" id="1.10.260.40">
    <property type="entry name" value="lambda repressor-like DNA-binding domains"/>
    <property type="match status" value="1"/>
</dbReference>
<gene>
    <name evidence="2" type="ORF">BXY45_1379</name>
</gene>
<dbReference type="Pfam" id="PF13443">
    <property type="entry name" value="HTH_26"/>
    <property type="match status" value="1"/>
</dbReference>
<feature type="domain" description="HTH cro/C1-type" evidence="1">
    <location>
        <begin position="24"/>
        <end position="79"/>
    </location>
</feature>
<dbReference type="RefSeq" id="WP_245961952.1">
    <property type="nucleotide sequence ID" value="NZ_QGDQ01000037.1"/>
</dbReference>
<dbReference type="Proteomes" id="UP000245469">
    <property type="component" value="Unassembled WGS sequence"/>
</dbReference>
<evidence type="ECO:0000313" key="3">
    <source>
        <dbReference type="Proteomes" id="UP000245469"/>
    </source>
</evidence>
<dbReference type="CDD" id="cd00093">
    <property type="entry name" value="HTH_XRE"/>
    <property type="match status" value="1"/>
</dbReference>
<dbReference type="SUPFAM" id="SSF47413">
    <property type="entry name" value="lambda repressor-like DNA-binding domains"/>
    <property type="match status" value="1"/>
</dbReference>
<keyword evidence="3" id="KW-1185">Reference proteome</keyword>
<dbReference type="InterPro" id="IPR001387">
    <property type="entry name" value="Cro/C1-type_HTH"/>
</dbReference>